<reference evidence="2 3" key="1">
    <citation type="submission" date="2020-08" db="EMBL/GenBank/DDBJ databases">
        <title>Genomic Encyclopedia of Type Strains, Phase IV (KMG-V): Genome sequencing to study the core and pangenomes of soil and plant-associated prokaryotes.</title>
        <authorList>
            <person name="Whitman W."/>
        </authorList>
    </citation>
    <scope>NUCLEOTIDE SEQUENCE [LARGE SCALE GENOMIC DNA]</scope>
    <source>
        <strain evidence="2 3">X5P2</strain>
    </source>
</reference>
<name>A0A9X0U3C6_9BACT</name>
<dbReference type="AlphaFoldDB" id="A0A9X0U3C6"/>
<evidence type="ECO:0000313" key="3">
    <source>
        <dbReference type="Proteomes" id="UP000535182"/>
    </source>
</evidence>
<evidence type="ECO:0008006" key="4">
    <source>
        <dbReference type="Google" id="ProtNLM"/>
    </source>
</evidence>
<dbReference type="EMBL" id="JACHEB010000001">
    <property type="protein sequence ID" value="MBB5326677.1"/>
    <property type="molecule type" value="Genomic_DNA"/>
</dbReference>
<feature type="transmembrane region" description="Helical" evidence="1">
    <location>
        <begin position="41"/>
        <end position="60"/>
    </location>
</feature>
<evidence type="ECO:0000256" key="1">
    <source>
        <dbReference type="SAM" id="Phobius"/>
    </source>
</evidence>
<keyword evidence="1" id="KW-0812">Transmembrane</keyword>
<comment type="caution">
    <text evidence="2">The sequence shown here is derived from an EMBL/GenBank/DDBJ whole genome shotgun (WGS) entry which is preliminary data.</text>
</comment>
<proteinExistence type="predicted"/>
<sequence length="145" mass="15816">MIRVDLSSLRETKPHEYAMRFLFGGMCTVLAGLIAKRFGPAVGGLFLAFPAIFPAGASLIEDHEKKRKAEYGLDGTVRGRLAASIDAEGASLGCIGLMAFAIVLWRGIPGRNAYWVISVASCAWMLLSGALWALRRKRLFHHGPR</sequence>
<feature type="transmembrane region" description="Helical" evidence="1">
    <location>
        <begin position="81"/>
        <end position="108"/>
    </location>
</feature>
<protein>
    <recommendedName>
        <fullName evidence="4">DUF3147 family protein</fullName>
    </recommendedName>
</protein>
<accession>A0A9X0U3C6</accession>
<feature type="transmembrane region" description="Helical" evidence="1">
    <location>
        <begin position="17"/>
        <end position="35"/>
    </location>
</feature>
<keyword evidence="3" id="KW-1185">Reference proteome</keyword>
<gene>
    <name evidence="2" type="ORF">HDF14_000271</name>
</gene>
<dbReference type="RefSeq" id="WP_183972799.1">
    <property type="nucleotide sequence ID" value="NZ_JACHEB010000001.1"/>
</dbReference>
<evidence type="ECO:0000313" key="2">
    <source>
        <dbReference type="EMBL" id="MBB5326677.1"/>
    </source>
</evidence>
<dbReference type="Proteomes" id="UP000535182">
    <property type="component" value="Unassembled WGS sequence"/>
</dbReference>
<keyword evidence="1" id="KW-1133">Transmembrane helix</keyword>
<dbReference type="InterPro" id="IPR021493">
    <property type="entry name" value="DUF3147"/>
</dbReference>
<keyword evidence="1" id="KW-0472">Membrane</keyword>
<organism evidence="2 3">
    <name type="scientific">Tunturiibacter gelidiferens</name>
    <dbReference type="NCBI Taxonomy" id="3069689"/>
    <lineage>
        <taxon>Bacteria</taxon>
        <taxon>Pseudomonadati</taxon>
        <taxon>Acidobacteriota</taxon>
        <taxon>Terriglobia</taxon>
        <taxon>Terriglobales</taxon>
        <taxon>Acidobacteriaceae</taxon>
        <taxon>Tunturiibacter</taxon>
    </lineage>
</organism>
<feature type="transmembrane region" description="Helical" evidence="1">
    <location>
        <begin position="114"/>
        <end position="134"/>
    </location>
</feature>
<dbReference type="Pfam" id="PF11345">
    <property type="entry name" value="DUF3147"/>
    <property type="match status" value="1"/>
</dbReference>